<dbReference type="AlphaFoldDB" id="A0AAD3P7G1"/>
<protein>
    <submittedName>
        <fullName evidence="1">Uncharacterized protein</fullName>
    </submittedName>
</protein>
<organism evidence="1 2">
    <name type="scientific">Nepenthes gracilis</name>
    <name type="common">Slender pitcher plant</name>
    <dbReference type="NCBI Taxonomy" id="150966"/>
    <lineage>
        <taxon>Eukaryota</taxon>
        <taxon>Viridiplantae</taxon>
        <taxon>Streptophyta</taxon>
        <taxon>Embryophyta</taxon>
        <taxon>Tracheophyta</taxon>
        <taxon>Spermatophyta</taxon>
        <taxon>Magnoliopsida</taxon>
        <taxon>eudicotyledons</taxon>
        <taxon>Gunneridae</taxon>
        <taxon>Pentapetalae</taxon>
        <taxon>Caryophyllales</taxon>
        <taxon>Nepenthaceae</taxon>
        <taxon>Nepenthes</taxon>
    </lineage>
</organism>
<reference evidence="1" key="1">
    <citation type="submission" date="2023-05" db="EMBL/GenBank/DDBJ databases">
        <title>Nepenthes gracilis genome sequencing.</title>
        <authorList>
            <person name="Fukushima K."/>
        </authorList>
    </citation>
    <scope>NUCLEOTIDE SEQUENCE</scope>
    <source>
        <strain evidence="1">SING2019-196</strain>
    </source>
</reference>
<keyword evidence="2" id="KW-1185">Reference proteome</keyword>
<dbReference type="Proteomes" id="UP001279734">
    <property type="component" value="Unassembled WGS sequence"/>
</dbReference>
<gene>
    <name evidence="1" type="ORF">Nepgr_002770</name>
</gene>
<proteinExistence type="predicted"/>
<accession>A0AAD3P7G1</accession>
<name>A0AAD3P7G1_NEPGR</name>
<evidence type="ECO:0000313" key="1">
    <source>
        <dbReference type="EMBL" id="GMH00931.1"/>
    </source>
</evidence>
<comment type="caution">
    <text evidence="1">The sequence shown here is derived from an EMBL/GenBank/DDBJ whole genome shotgun (WGS) entry which is preliminary data.</text>
</comment>
<evidence type="ECO:0000313" key="2">
    <source>
        <dbReference type="Proteomes" id="UP001279734"/>
    </source>
</evidence>
<sequence length="219" mass="23979">MTSDDESSYSGCGGNHSVEQDVVDILQRSNAVCGLLAELCSEVLHSVLGSSIVAPKYAIRKDMNQTVFLQPHPPTSVVDDRCLIVPDIPVLNSLHVAANSVTFSDVSYLLEGHIWETSRAKSCECNSLRGSLFFHGNDQPNLGDNLQRNFCMKYVKLVNRMNGIAGEKIQIAPFCCTDKNLDEPAICQKSSALNVYPVDKDLEIYSFSDKAAGDFCRGP</sequence>
<dbReference type="EMBL" id="BSYO01000002">
    <property type="protein sequence ID" value="GMH00931.1"/>
    <property type="molecule type" value="Genomic_DNA"/>
</dbReference>